<dbReference type="EMBL" id="CP002738">
    <property type="protein sequence ID" value="AEG02079.1"/>
    <property type="molecule type" value="Genomic_DNA"/>
</dbReference>
<protein>
    <recommendedName>
        <fullName evidence="5 12">3-deoxy-D-manno-octulosonic acid transferase</fullName>
        <shortName evidence="12">Kdo transferase</shortName>
        <ecNumber evidence="4 12">2.4.99.12</ecNumber>
    </recommendedName>
    <alternativeName>
        <fullName evidence="8 12">Lipid IV(A) 3-deoxy-D-manno-octulosonic acid transferase</fullName>
    </alternativeName>
</protein>
<dbReference type="HOGENOM" id="CLU_036146_2_0_6"/>
<evidence type="ECO:0000256" key="11">
    <source>
        <dbReference type="PIRSR" id="PIRSR639901-2"/>
    </source>
</evidence>
<dbReference type="FunFam" id="3.40.50.11720:FF:000001">
    <property type="entry name" value="3-deoxy-D-manno-octulosonic acid transferase"/>
    <property type="match status" value="1"/>
</dbReference>
<dbReference type="InterPro" id="IPR038107">
    <property type="entry name" value="Glycos_transf_N_sf"/>
</dbReference>
<keyword evidence="6 12" id="KW-0808">Transferase</keyword>
<comment type="similarity">
    <text evidence="3">Belongs to the glycosyltransferase group 1 family. Glycosyltransferase 30 subfamily.</text>
</comment>
<feature type="domain" description="3-deoxy-D-manno-octulosonic-acid transferase N-terminal" evidence="13">
    <location>
        <begin position="32"/>
        <end position="210"/>
    </location>
</feature>
<feature type="site" description="Transition state stabilizer" evidence="11">
    <location>
        <position position="129"/>
    </location>
</feature>
<dbReference type="GO" id="GO:0009244">
    <property type="term" value="P:lipopolysaccharide core region biosynthetic process"/>
    <property type="evidence" value="ECO:0007669"/>
    <property type="project" value="UniProtKB-UniRule"/>
</dbReference>
<keyword evidence="12" id="KW-0472">Membrane</keyword>
<accession>F9ZWA8</accession>
<sequence>MRQLYTIIFYLALPFVLLRLYWRGFKAPEYRQRWRERLGFYSRQSAQNVVWFHCVSVGEAEAAFPLIRLMQAEHPKLRFLVTTTTPTGSARVRAVMDKHVEHVYLPYDLPWVLRRFFTHFRPKLAVFMEKEIWPNLVAACAEQQIPLYVINARLSERSARSYKKIPALIKPALHCISRIATQTEADRLRFIEIGADAERVAVLGNIKFDMSMDDGVLAAGRALKLQFVERFVWILASTHQDEEARLLPVYARLKQQIPNLLLVIAPRHPERFSAVKNICREQGLNAVMRSENPVVSEATDVYIADSMGELKMLYAAADVAFVGGSLVPVGGHNVLEPALIGVPVLFGPQMFNFAEIAERILAEQAAVQCATPEAIGAAVLQIQADADFRDKLTAKAKAFVLRNQGATRRIADMLSQALR</sequence>
<gene>
    <name evidence="14" type="ordered locus">Metme_3721</name>
</gene>
<reference evidence="15" key="3">
    <citation type="submission" date="2011-05" db="EMBL/GenBank/DDBJ databases">
        <title>Complete sequence of Methylomonas methanica MC09.</title>
        <authorList>
            <consortium name="US DOE Joint Genome Institute"/>
            <person name="Lucas S."/>
            <person name="Han J."/>
            <person name="Lapidus A."/>
            <person name="Cheng J.-F."/>
            <person name="Goodwin L."/>
            <person name="Pitluck S."/>
            <person name="Peters L."/>
            <person name="Mikhailova N."/>
            <person name="Teshima H."/>
            <person name="Han C."/>
            <person name="Tapia R."/>
            <person name="Land M."/>
            <person name="Hauser L."/>
            <person name="Kyrpides N."/>
            <person name="Ivanova N."/>
            <person name="Pagani I."/>
            <person name="Stein L."/>
            <person name="Woyke T."/>
        </authorList>
    </citation>
    <scope>NUCLEOTIDE SEQUENCE [LARGE SCALE GENOMIC DNA]</scope>
    <source>
        <strain evidence="15">MC09</strain>
    </source>
</reference>
<dbReference type="GO" id="GO:0043842">
    <property type="term" value="F:Kdo transferase activity"/>
    <property type="evidence" value="ECO:0007669"/>
    <property type="project" value="UniProtKB-EC"/>
</dbReference>
<evidence type="ECO:0000256" key="6">
    <source>
        <dbReference type="ARBA" id="ARBA00022679"/>
    </source>
</evidence>
<keyword evidence="12" id="KW-0812">Transmembrane</keyword>
<evidence type="ECO:0000256" key="3">
    <source>
        <dbReference type="ARBA" id="ARBA00006380"/>
    </source>
</evidence>
<evidence type="ECO:0000256" key="9">
    <source>
        <dbReference type="ARBA" id="ARBA00049183"/>
    </source>
</evidence>
<dbReference type="InterPro" id="IPR007507">
    <property type="entry name" value="Glycos_transf_N"/>
</dbReference>
<evidence type="ECO:0000256" key="5">
    <source>
        <dbReference type="ARBA" id="ARBA00019077"/>
    </source>
</evidence>
<comment type="pathway">
    <text evidence="2 12">Bacterial outer membrane biogenesis; LPS core biosynthesis.</text>
</comment>
<evidence type="ECO:0000259" key="13">
    <source>
        <dbReference type="Pfam" id="PF04413"/>
    </source>
</evidence>
<dbReference type="EC" id="2.4.99.12" evidence="4 12"/>
<comment type="catalytic activity">
    <reaction evidence="9 12">
        <text>lipid IVA (E. coli) + CMP-3-deoxy-beta-D-manno-octulosonate = alpha-Kdo-(2-&gt;6)-lipid IVA (E. coli) + CMP + H(+)</text>
        <dbReference type="Rhea" id="RHEA:28066"/>
        <dbReference type="ChEBI" id="CHEBI:15378"/>
        <dbReference type="ChEBI" id="CHEBI:58603"/>
        <dbReference type="ChEBI" id="CHEBI:60364"/>
        <dbReference type="ChEBI" id="CHEBI:60377"/>
        <dbReference type="ChEBI" id="CHEBI:85987"/>
        <dbReference type="EC" id="2.4.99.12"/>
    </reaction>
</comment>
<dbReference type="UniPathway" id="UPA00958"/>
<evidence type="ECO:0000256" key="8">
    <source>
        <dbReference type="ARBA" id="ARBA00031445"/>
    </source>
</evidence>
<reference evidence="14 15" key="1">
    <citation type="journal article" date="2011" name="J. Bacteriol.">
        <title>Complete Genome Sequence of the Aerobic Marine Methanotroph Methylomonas methanica MC09.</title>
        <authorList>
            <person name="Boden R."/>
            <person name="Cunliffe M."/>
            <person name="Scanlan J."/>
            <person name="Moussard H."/>
            <person name="Kits K.D."/>
            <person name="Klotz M.G."/>
            <person name="Jetten M.S."/>
            <person name="Vuilleumier S."/>
            <person name="Han J."/>
            <person name="Peters L."/>
            <person name="Mikhailova N."/>
            <person name="Teshima H."/>
            <person name="Tapia R."/>
            <person name="Kyrpides N."/>
            <person name="Ivanova N."/>
            <person name="Pagani I."/>
            <person name="Cheng J.F."/>
            <person name="Goodwin L."/>
            <person name="Han C."/>
            <person name="Hauser L."/>
            <person name="Land M.L."/>
            <person name="Lapidus A."/>
            <person name="Lucas S."/>
            <person name="Pitluck S."/>
            <person name="Woyke T."/>
            <person name="Stein L."/>
            <person name="Murrell J.C."/>
        </authorList>
    </citation>
    <scope>NUCLEOTIDE SEQUENCE [LARGE SCALE GENOMIC DNA]</scope>
    <source>
        <strain evidence="14 15">MC09</strain>
    </source>
</reference>
<dbReference type="PANTHER" id="PTHR42755">
    <property type="entry name" value="3-DEOXY-MANNO-OCTULOSONATE CYTIDYLYLTRANSFERASE"/>
    <property type="match status" value="1"/>
</dbReference>
<dbReference type="FunFam" id="3.40.50.2000:FF:000032">
    <property type="entry name" value="3-deoxy-D-manno-octulosonic acid transferase"/>
    <property type="match status" value="1"/>
</dbReference>
<comment type="function">
    <text evidence="12">Involved in lipopolysaccharide (LPS) biosynthesis. Catalyzes the transfer of 3-deoxy-D-manno-octulosonate (Kdo) residue(s) from CMP-Kdo to lipid IV(A), the tetraacyldisaccharide-1,4'-bisphosphate precursor of lipid A.</text>
</comment>
<organism evidence="14 15">
    <name type="scientific">Methylomonas methanica (strain DSM 25384 / MC09)</name>
    <dbReference type="NCBI Taxonomy" id="857087"/>
    <lineage>
        <taxon>Bacteria</taxon>
        <taxon>Pseudomonadati</taxon>
        <taxon>Pseudomonadota</taxon>
        <taxon>Gammaproteobacteria</taxon>
        <taxon>Methylococcales</taxon>
        <taxon>Methylococcaceae</taxon>
        <taxon>Methylomonas</taxon>
    </lineage>
</organism>
<dbReference type="NCBIfam" id="NF004388">
    <property type="entry name" value="PRK05749.1-4"/>
    <property type="match status" value="1"/>
</dbReference>
<proteinExistence type="inferred from homology"/>
<dbReference type="InterPro" id="IPR039901">
    <property type="entry name" value="Kdotransferase"/>
</dbReference>
<dbReference type="GO" id="GO:0009245">
    <property type="term" value="P:lipid A biosynthetic process"/>
    <property type="evidence" value="ECO:0007669"/>
    <property type="project" value="TreeGrafter"/>
</dbReference>
<dbReference type="Gene3D" id="3.40.50.2000">
    <property type="entry name" value="Glycogen Phosphorylase B"/>
    <property type="match status" value="1"/>
</dbReference>
<evidence type="ECO:0000256" key="10">
    <source>
        <dbReference type="PIRSR" id="PIRSR639901-1"/>
    </source>
</evidence>
<reference key="2">
    <citation type="submission" date="2011-05" db="EMBL/GenBank/DDBJ databases">
        <title>Complete genome sequence of the aerobic marine methanotroph Methylomonas methanica MC09.</title>
        <authorList>
            <person name="Boden R."/>
            <person name="Cunliffe M."/>
            <person name="Scanlan J."/>
            <person name="Moussard H."/>
            <person name="Kits K.D."/>
            <person name="Klotz M."/>
            <person name="Jetten M."/>
            <person name="Vuilleumier S."/>
            <person name="Han J."/>
            <person name="Peters L."/>
            <person name="Mikhailova N."/>
            <person name="Teshima H."/>
            <person name="Tapia R."/>
            <person name="Kyrpides N."/>
            <person name="Ivanova N."/>
            <person name="Pagani I."/>
            <person name="Cheng J.-F."/>
            <person name="Goodwin L."/>
            <person name="Han C."/>
            <person name="Hauser L."/>
            <person name="Land M."/>
            <person name="Lapidus A."/>
            <person name="Lucas S."/>
            <person name="Pitluck S."/>
            <person name="Woyke T."/>
            <person name="Stein L.Y."/>
            <person name="Murrell C."/>
        </authorList>
    </citation>
    <scope>NUCLEOTIDE SEQUENCE</scope>
    <source>
        <strain>MC09</strain>
    </source>
</reference>
<name>F9ZWA8_METMM</name>
<feature type="active site" description="Proton acceptor" evidence="10">
    <location>
        <position position="59"/>
    </location>
</feature>
<keyword evidence="12" id="KW-1003">Cell membrane</keyword>
<keyword evidence="15" id="KW-1185">Reference proteome</keyword>
<keyword evidence="12" id="KW-0448">Lipopolysaccharide biosynthesis</keyword>
<dbReference type="AlphaFoldDB" id="F9ZWA8"/>
<dbReference type="Proteomes" id="UP000008888">
    <property type="component" value="Chromosome"/>
</dbReference>
<dbReference type="eggNOG" id="COG1519">
    <property type="taxonomic scope" value="Bacteria"/>
</dbReference>
<keyword evidence="12" id="KW-1133">Transmembrane helix</keyword>
<dbReference type="PANTHER" id="PTHR42755:SF1">
    <property type="entry name" value="3-DEOXY-D-MANNO-OCTULOSONIC ACID TRANSFERASE, MITOCHONDRIAL-RELATED"/>
    <property type="match status" value="1"/>
</dbReference>
<evidence type="ECO:0000256" key="12">
    <source>
        <dbReference type="RuleBase" id="RU365103"/>
    </source>
</evidence>
<dbReference type="OrthoDB" id="9789797at2"/>
<dbReference type="KEGG" id="mmt:Metme_3721"/>
<evidence type="ECO:0000313" key="15">
    <source>
        <dbReference type="Proteomes" id="UP000008888"/>
    </source>
</evidence>
<dbReference type="GO" id="GO:0005886">
    <property type="term" value="C:plasma membrane"/>
    <property type="evidence" value="ECO:0007669"/>
    <property type="project" value="UniProtKB-SubCell"/>
</dbReference>
<feature type="transmembrane region" description="Helical" evidence="12">
    <location>
        <begin position="6"/>
        <end position="22"/>
    </location>
</feature>
<dbReference type="Gene3D" id="3.40.50.11720">
    <property type="entry name" value="3-Deoxy-D-manno-octulosonic-acid transferase, N-terminal domain"/>
    <property type="match status" value="1"/>
</dbReference>
<dbReference type="STRING" id="857087.Metme_3721"/>
<comment type="subcellular location">
    <subcellularLocation>
        <location evidence="1">Cell inner membrane</location>
        <topology evidence="1">Single-pass membrane protein</topology>
        <orientation evidence="1">Cytoplasmic side</orientation>
    </subcellularLocation>
    <subcellularLocation>
        <location evidence="12">Cell membrane</location>
    </subcellularLocation>
</comment>
<dbReference type="RefSeq" id="WP_013820297.1">
    <property type="nucleotide sequence ID" value="NC_015572.1"/>
</dbReference>
<evidence type="ECO:0000256" key="1">
    <source>
        <dbReference type="ARBA" id="ARBA00004388"/>
    </source>
</evidence>
<feature type="site" description="Transition state stabilizer" evidence="11">
    <location>
        <position position="207"/>
    </location>
</feature>
<evidence type="ECO:0000313" key="14">
    <source>
        <dbReference type="EMBL" id="AEG02079.1"/>
    </source>
</evidence>
<dbReference type="Pfam" id="PF04413">
    <property type="entry name" value="Glycos_transf_N"/>
    <property type="match status" value="1"/>
</dbReference>
<dbReference type="SUPFAM" id="SSF53756">
    <property type="entry name" value="UDP-Glycosyltransferase/glycogen phosphorylase"/>
    <property type="match status" value="1"/>
</dbReference>
<evidence type="ECO:0000256" key="7">
    <source>
        <dbReference type="ARBA" id="ARBA00022968"/>
    </source>
</evidence>
<evidence type="ECO:0000256" key="4">
    <source>
        <dbReference type="ARBA" id="ARBA00012621"/>
    </source>
</evidence>
<evidence type="ECO:0000256" key="2">
    <source>
        <dbReference type="ARBA" id="ARBA00004713"/>
    </source>
</evidence>
<keyword evidence="7" id="KW-0735">Signal-anchor</keyword>